<accession>A0A0R3LYT7</accession>
<name>A0A0R3LYT7_9BRAD</name>
<dbReference type="EMBL" id="LLXX01000047">
    <property type="protein sequence ID" value="KRR10789.1"/>
    <property type="molecule type" value="Genomic_DNA"/>
</dbReference>
<reference evidence="1 2" key="1">
    <citation type="submission" date="2014-03" db="EMBL/GenBank/DDBJ databases">
        <title>Bradyrhizobium valentinum sp. nov., isolated from effective nodules of Lupinus mariae-josephae, a lupine endemic of basic-lime soils in Eastern Spain.</title>
        <authorList>
            <person name="Duran D."/>
            <person name="Rey L."/>
            <person name="Navarro A."/>
            <person name="Busquets A."/>
            <person name="Imperial J."/>
            <person name="Ruiz-Argueso T."/>
        </authorList>
    </citation>
    <scope>NUCLEOTIDE SEQUENCE [LARGE SCALE GENOMIC DNA]</scope>
    <source>
        <strain evidence="1 2">LmjM3</strain>
    </source>
</reference>
<organism evidence="1 2">
    <name type="scientific">Bradyrhizobium valentinum</name>
    <dbReference type="NCBI Taxonomy" id="1518501"/>
    <lineage>
        <taxon>Bacteria</taxon>
        <taxon>Pseudomonadati</taxon>
        <taxon>Pseudomonadota</taxon>
        <taxon>Alphaproteobacteria</taxon>
        <taxon>Hyphomicrobiales</taxon>
        <taxon>Nitrobacteraceae</taxon>
        <taxon>Bradyrhizobium</taxon>
    </lineage>
</organism>
<evidence type="ECO:0000313" key="1">
    <source>
        <dbReference type="EMBL" id="KRR10789.1"/>
    </source>
</evidence>
<keyword evidence="2" id="KW-1185">Reference proteome</keyword>
<dbReference type="AlphaFoldDB" id="A0A0R3LYT7"/>
<dbReference type="Proteomes" id="UP000051913">
    <property type="component" value="Unassembled WGS sequence"/>
</dbReference>
<gene>
    <name evidence="1" type="ORF">CP49_21960</name>
</gene>
<comment type="caution">
    <text evidence="1">The sequence shown here is derived from an EMBL/GenBank/DDBJ whole genome shotgun (WGS) entry which is preliminary data.</text>
</comment>
<protein>
    <submittedName>
        <fullName evidence="1">Uncharacterized protein</fullName>
    </submittedName>
</protein>
<sequence length="123" mass="14134">MNVCPPDIANQFHVWQMAEAIHGVQRRLINISLWHPCHAEFDGRKFLGDSKQQWQVLKIAEDTKPGDISAFCARQRSGRVLCYDNGIMKDVYRLAWKKRGQFFALILILTEKCGCSMPSPRIS</sequence>
<evidence type="ECO:0000313" key="2">
    <source>
        <dbReference type="Proteomes" id="UP000051913"/>
    </source>
</evidence>
<proteinExistence type="predicted"/>